<reference evidence="2 3" key="1">
    <citation type="journal article" date="2019" name="Nat. Med.">
        <title>A library of human gut bacterial isolates paired with longitudinal multiomics data enables mechanistic microbiome research.</title>
        <authorList>
            <person name="Poyet M."/>
            <person name="Groussin M."/>
            <person name="Gibbons S.M."/>
            <person name="Avila-Pacheco J."/>
            <person name="Jiang X."/>
            <person name="Kearney S.M."/>
            <person name="Perrotta A.R."/>
            <person name="Berdy B."/>
            <person name="Zhao S."/>
            <person name="Lieberman T.D."/>
            <person name="Swanson P.K."/>
            <person name="Smith M."/>
            <person name="Roesemann S."/>
            <person name="Alexander J.E."/>
            <person name="Rich S.A."/>
            <person name="Livny J."/>
            <person name="Vlamakis H."/>
            <person name="Clish C."/>
            <person name="Bullock K."/>
            <person name="Deik A."/>
            <person name="Scott J."/>
            <person name="Pierce K.A."/>
            <person name="Xavier R.J."/>
            <person name="Alm E.J."/>
        </authorList>
    </citation>
    <scope>NUCLEOTIDE SEQUENCE [LARGE SCALE GENOMIC DNA]</scope>
    <source>
        <strain evidence="2 3">BIOML-A1</strain>
    </source>
</reference>
<sequence length="205" mass="24443">MGLKEAFRKVGQVIEETKMKIGMKKYKKGGIQVEEKDQKPEMVIPINDIPLPEEKRETEDAEIRKIEDLPAYEDRKFYIAAKMQVEPEEVEKVIRKTEAEWNLSPDKAAETLKMISDAAVKLNMAFAEMMENIRRVADKISEVFRRIHENNTMTETQIRKRELWRRYYEEKSRMSNNERRRRGIPMVKRPKRQQYRPPKKKTTKG</sequence>
<gene>
    <name evidence="2" type="ORF">GT576_01040</name>
</gene>
<dbReference type="AlphaFoldDB" id="A0A6N9JSH9"/>
<dbReference type="RefSeq" id="WP_005422860.1">
    <property type="nucleotide sequence ID" value="NZ_WWSF01000002.1"/>
</dbReference>
<organism evidence="2 3">
    <name type="scientific">Dorea longicatena</name>
    <dbReference type="NCBI Taxonomy" id="88431"/>
    <lineage>
        <taxon>Bacteria</taxon>
        <taxon>Bacillati</taxon>
        <taxon>Bacillota</taxon>
        <taxon>Clostridia</taxon>
        <taxon>Lachnospirales</taxon>
        <taxon>Lachnospiraceae</taxon>
        <taxon>Dorea</taxon>
    </lineage>
</organism>
<evidence type="ECO:0000313" key="2">
    <source>
        <dbReference type="EMBL" id="MZK08960.1"/>
    </source>
</evidence>
<evidence type="ECO:0000313" key="3">
    <source>
        <dbReference type="Proteomes" id="UP000449249"/>
    </source>
</evidence>
<accession>A0A6N9JSH9</accession>
<feature type="region of interest" description="Disordered" evidence="1">
    <location>
        <begin position="171"/>
        <end position="205"/>
    </location>
</feature>
<evidence type="ECO:0000256" key="1">
    <source>
        <dbReference type="SAM" id="MobiDB-lite"/>
    </source>
</evidence>
<dbReference type="GeneID" id="79804092"/>
<feature type="compositionally biased region" description="Basic residues" evidence="1">
    <location>
        <begin position="179"/>
        <end position="205"/>
    </location>
</feature>
<protein>
    <submittedName>
        <fullName evidence="2">Uncharacterized protein</fullName>
    </submittedName>
</protein>
<dbReference type="Proteomes" id="UP000449249">
    <property type="component" value="Unassembled WGS sequence"/>
</dbReference>
<comment type="caution">
    <text evidence="2">The sequence shown here is derived from an EMBL/GenBank/DDBJ whole genome shotgun (WGS) entry which is preliminary data.</text>
</comment>
<dbReference type="EMBL" id="WWSH01000001">
    <property type="protein sequence ID" value="MZK08960.1"/>
    <property type="molecule type" value="Genomic_DNA"/>
</dbReference>
<name>A0A6N9JSH9_9FIRM</name>
<proteinExistence type="predicted"/>